<dbReference type="Gene3D" id="3.30.710.10">
    <property type="entry name" value="Potassium Channel Kv1.1, Chain A"/>
    <property type="match status" value="1"/>
</dbReference>
<comment type="caution">
    <text evidence="1">The sequence shown here is derived from an EMBL/GenBank/DDBJ whole genome shotgun (WGS) entry which is preliminary data.</text>
</comment>
<name>A0AAW1RSZ3_9CHLO</name>
<dbReference type="EMBL" id="JALJOS010000007">
    <property type="protein sequence ID" value="KAK9836815.1"/>
    <property type="molecule type" value="Genomic_DNA"/>
</dbReference>
<sequence length="460" mass="50697">MGTTHQGNSRLTLTKVTPHAPDRYAKKLSLGRALQVTRATAALTALRQQEDHRPWNLQHKGFQAFTASCLQPQYGTAMAGQKGTSMAAPAFADSPERLDMPAGQMGLASRHATEPTLQQLKEYELNTEPVQAVTGYQQGQLSESAIRLAAEYERGKQEACMSAEKKLSDLRQVLQAEFDAELKAQDAQNRAAQGERKTMLEERNRNAKLYAFSVQGRDEPGLSGVVPRQILDAEPDSALAQMYNGTWEYSMDDNRAIINSDPAHWPSILRWLSFGTVPKSPTPELILECKYWQLERLLAAIDAGTSTARPQLSNGERASIVDVRRADSTSVAWNCAYGFTAETTIHTFLERLETATDASSQLLIPFKAAGSDWTVRLHQKALDIQMANGPPLIVSMLKLIWGTGDGVWVKGTTGESAHKLVKSSGLGWGLQEKEVHNLMHPRVMSINGSMHLAVTMLFKL</sequence>
<dbReference type="SUPFAM" id="SSF54695">
    <property type="entry name" value="POZ domain"/>
    <property type="match status" value="1"/>
</dbReference>
<organism evidence="1 2">
    <name type="scientific">Apatococcus lobatus</name>
    <dbReference type="NCBI Taxonomy" id="904363"/>
    <lineage>
        <taxon>Eukaryota</taxon>
        <taxon>Viridiplantae</taxon>
        <taxon>Chlorophyta</taxon>
        <taxon>core chlorophytes</taxon>
        <taxon>Trebouxiophyceae</taxon>
        <taxon>Chlorellales</taxon>
        <taxon>Chlorellaceae</taxon>
        <taxon>Apatococcus</taxon>
    </lineage>
</organism>
<gene>
    <name evidence="1" type="ORF">WJX74_008768</name>
</gene>
<proteinExistence type="predicted"/>
<protein>
    <submittedName>
        <fullName evidence="1">Uncharacterized protein</fullName>
    </submittedName>
</protein>
<evidence type="ECO:0000313" key="1">
    <source>
        <dbReference type="EMBL" id="KAK9836815.1"/>
    </source>
</evidence>
<dbReference type="InterPro" id="IPR011333">
    <property type="entry name" value="SKP1/BTB/POZ_sf"/>
</dbReference>
<dbReference type="Proteomes" id="UP001438707">
    <property type="component" value="Unassembled WGS sequence"/>
</dbReference>
<dbReference type="AlphaFoldDB" id="A0AAW1RSZ3"/>
<accession>A0AAW1RSZ3</accession>
<reference evidence="1 2" key="1">
    <citation type="journal article" date="2024" name="Nat. Commun.">
        <title>Phylogenomics reveals the evolutionary origins of lichenization in chlorophyte algae.</title>
        <authorList>
            <person name="Puginier C."/>
            <person name="Libourel C."/>
            <person name="Otte J."/>
            <person name="Skaloud P."/>
            <person name="Haon M."/>
            <person name="Grisel S."/>
            <person name="Petersen M."/>
            <person name="Berrin J.G."/>
            <person name="Delaux P.M."/>
            <person name="Dal Grande F."/>
            <person name="Keller J."/>
        </authorList>
    </citation>
    <scope>NUCLEOTIDE SEQUENCE [LARGE SCALE GENOMIC DNA]</scope>
    <source>
        <strain evidence="1 2">SAG 2145</strain>
    </source>
</reference>
<evidence type="ECO:0000313" key="2">
    <source>
        <dbReference type="Proteomes" id="UP001438707"/>
    </source>
</evidence>
<keyword evidence="2" id="KW-1185">Reference proteome</keyword>